<dbReference type="STRING" id="1454004.AW11_03402"/>
<organism evidence="1 2">
    <name type="scientific">Accumulibacter regalis</name>
    <dbReference type="NCBI Taxonomy" id="522306"/>
    <lineage>
        <taxon>Bacteria</taxon>
        <taxon>Pseudomonadati</taxon>
        <taxon>Pseudomonadota</taxon>
        <taxon>Betaproteobacteria</taxon>
        <taxon>Candidatus Accumulibacter</taxon>
    </lineage>
</organism>
<sequence>MPTRVVEFTGKAAALKIDGSFPDRVTGLKWHRPARRGNDGYGLHSA</sequence>
<proteinExistence type="predicted"/>
<evidence type="ECO:0000313" key="1">
    <source>
        <dbReference type="EMBL" id="EXI85690.1"/>
    </source>
</evidence>
<name>A0A011Q960_ACCRE</name>
<keyword evidence="2" id="KW-1185">Reference proteome</keyword>
<dbReference type="EMBL" id="JEMY01000051">
    <property type="protein sequence ID" value="EXI85690.1"/>
    <property type="molecule type" value="Genomic_DNA"/>
</dbReference>
<protein>
    <submittedName>
        <fullName evidence="1">Uncharacterized protein</fullName>
    </submittedName>
</protein>
<evidence type="ECO:0000313" key="2">
    <source>
        <dbReference type="Proteomes" id="UP000022141"/>
    </source>
</evidence>
<comment type="caution">
    <text evidence="1">The sequence shown here is derived from an EMBL/GenBank/DDBJ whole genome shotgun (WGS) entry which is preliminary data.</text>
</comment>
<dbReference type="AlphaFoldDB" id="A0A011Q960"/>
<reference evidence="1" key="1">
    <citation type="submission" date="2014-02" db="EMBL/GenBank/DDBJ databases">
        <title>Expanding our view of genomic diversity in Candidatus Accumulibacter clades.</title>
        <authorList>
            <person name="Skennerton C.T."/>
            <person name="Barr J.J."/>
            <person name="Slater F.R."/>
            <person name="Bond P.L."/>
            <person name="Tyson G.W."/>
        </authorList>
    </citation>
    <scope>NUCLEOTIDE SEQUENCE [LARGE SCALE GENOMIC DNA]</scope>
</reference>
<accession>A0A011Q960</accession>
<dbReference type="Proteomes" id="UP000022141">
    <property type="component" value="Unassembled WGS sequence"/>
</dbReference>
<gene>
    <name evidence="1" type="ORF">AW11_03402</name>
</gene>